<dbReference type="Proteomes" id="UP000238314">
    <property type="component" value="Unassembled WGS sequence"/>
</dbReference>
<evidence type="ECO:0000256" key="9">
    <source>
        <dbReference type="SAM" id="Phobius"/>
    </source>
</evidence>
<dbReference type="RefSeq" id="WP_076452148.1">
    <property type="nucleotide sequence ID" value="NZ_FTOJ01000007.1"/>
</dbReference>
<evidence type="ECO:0000256" key="1">
    <source>
        <dbReference type="ARBA" id="ARBA00004162"/>
    </source>
</evidence>
<proteinExistence type="inferred from homology"/>
<evidence type="ECO:0000256" key="4">
    <source>
        <dbReference type="ARBA" id="ARBA00022692"/>
    </source>
</evidence>
<keyword evidence="4 7" id="KW-0812">Transmembrane</keyword>
<feature type="region of interest" description="Disordered" evidence="8">
    <location>
        <begin position="1"/>
        <end position="21"/>
    </location>
</feature>
<dbReference type="PANTHER" id="PTHR30558:SF3">
    <property type="entry name" value="BIOPOLYMER TRANSPORT PROTEIN EXBD-RELATED"/>
    <property type="match status" value="1"/>
</dbReference>
<dbReference type="AlphaFoldDB" id="A0A1N7NAN1"/>
<comment type="similarity">
    <text evidence="2 7">Belongs to the ExbD/TolR family.</text>
</comment>
<keyword evidence="7" id="KW-0813">Transport</keyword>
<evidence type="ECO:0000313" key="13">
    <source>
        <dbReference type="Proteomes" id="UP000238314"/>
    </source>
</evidence>
<dbReference type="EMBL" id="FTOJ01000007">
    <property type="protein sequence ID" value="SIS95453.1"/>
    <property type="molecule type" value="Genomic_DNA"/>
</dbReference>
<dbReference type="EMBL" id="MUGO01000016">
    <property type="protein sequence ID" value="PQA92227.1"/>
    <property type="molecule type" value="Genomic_DNA"/>
</dbReference>
<evidence type="ECO:0000256" key="2">
    <source>
        <dbReference type="ARBA" id="ARBA00005811"/>
    </source>
</evidence>
<evidence type="ECO:0000313" key="10">
    <source>
        <dbReference type="EMBL" id="PQA92227.1"/>
    </source>
</evidence>
<feature type="compositionally biased region" description="Basic residues" evidence="8">
    <location>
        <begin position="12"/>
        <end position="21"/>
    </location>
</feature>
<evidence type="ECO:0000313" key="11">
    <source>
        <dbReference type="EMBL" id="SIS95453.1"/>
    </source>
</evidence>
<dbReference type="OrthoDB" id="952702at2"/>
<accession>A0A1N7NAN1</accession>
<evidence type="ECO:0000256" key="8">
    <source>
        <dbReference type="SAM" id="MobiDB-lite"/>
    </source>
</evidence>
<dbReference type="InterPro" id="IPR003400">
    <property type="entry name" value="ExbD"/>
</dbReference>
<dbReference type="PANTHER" id="PTHR30558">
    <property type="entry name" value="EXBD MEMBRANE COMPONENT OF PMF-DRIVEN MACROMOLECULE IMPORT SYSTEM"/>
    <property type="match status" value="1"/>
</dbReference>
<dbReference type="Proteomes" id="UP000186246">
    <property type="component" value="Unassembled WGS sequence"/>
</dbReference>
<gene>
    <name evidence="10" type="ORF">B0A70_11430</name>
    <name evidence="11" type="ORF">SAMN05421796_10799</name>
</gene>
<evidence type="ECO:0000256" key="5">
    <source>
        <dbReference type="ARBA" id="ARBA00022989"/>
    </source>
</evidence>
<sequence>MAEVQVQEKGGKGGKVRSKKHNARVDMTPMVDLGFLLITFFMFTTTFSKPNIMDMKLPAKPPINQPETDKPEIDLSNAITFLLGKDDKMYYHQYDQTGLTDPSKLTPSTLDSEDIAKVIATAKARAKKPEIFTIIIKPTDDSTYENFVDILDEMAITKTDHYGIGEVKPWEKTVYDQKVGNK</sequence>
<keyword evidence="6 9" id="KW-0472">Membrane</keyword>
<protein>
    <submittedName>
        <fullName evidence="11">Biopolymer transport protein ExbD</fullName>
    </submittedName>
    <submittedName>
        <fullName evidence="10">Biopolymer transporter ExbD</fullName>
    </submittedName>
</protein>
<evidence type="ECO:0000256" key="7">
    <source>
        <dbReference type="RuleBase" id="RU003879"/>
    </source>
</evidence>
<dbReference type="STRING" id="551459.SAMN05421796_10799"/>
<evidence type="ECO:0000256" key="3">
    <source>
        <dbReference type="ARBA" id="ARBA00022475"/>
    </source>
</evidence>
<keyword evidence="13" id="KW-1185">Reference proteome</keyword>
<keyword evidence="3" id="KW-1003">Cell membrane</keyword>
<dbReference type="GO" id="GO:0022857">
    <property type="term" value="F:transmembrane transporter activity"/>
    <property type="evidence" value="ECO:0007669"/>
    <property type="project" value="InterPro"/>
</dbReference>
<dbReference type="GO" id="GO:0005886">
    <property type="term" value="C:plasma membrane"/>
    <property type="evidence" value="ECO:0007669"/>
    <property type="project" value="UniProtKB-SubCell"/>
</dbReference>
<comment type="subcellular location">
    <subcellularLocation>
        <location evidence="1">Cell membrane</location>
        <topology evidence="1">Single-pass membrane protein</topology>
    </subcellularLocation>
    <subcellularLocation>
        <location evidence="7">Cell membrane</location>
        <topology evidence="7">Single-pass type II membrane protein</topology>
    </subcellularLocation>
</comment>
<evidence type="ECO:0000256" key="6">
    <source>
        <dbReference type="ARBA" id="ARBA00023136"/>
    </source>
</evidence>
<dbReference type="Pfam" id="PF02472">
    <property type="entry name" value="ExbD"/>
    <property type="match status" value="1"/>
</dbReference>
<name>A0A1N7NAN1_9FLAO</name>
<keyword evidence="5 9" id="KW-1133">Transmembrane helix</keyword>
<reference evidence="11" key="3">
    <citation type="submission" date="2017-01" db="EMBL/GenBank/DDBJ databases">
        <authorList>
            <person name="Mah S.A."/>
            <person name="Swanson W.J."/>
            <person name="Moy G.W."/>
            <person name="Vacquier V.D."/>
        </authorList>
    </citation>
    <scope>NUCLEOTIDE SEQUENCE [LARGE SCALE GENOMIC DNA]</scope>
    <source>
        <strain evidence="11">DSM 21068</strain>
    </source>
</reference>
<reference evidence="12" key="2">
    <citation type="submission" date="2017-01" db="EMBL/GenBank/DDBJ databases">
        <authorList>
            <person name="Varghese N."/>
            <person name="Submissions S."/>
        </authorList>
    </citation>
    <scope>NUCLEOTIDE SEQUENCE [LARGE SCALE GENOMIC DNA]</scope>
    <source>
        <strain evidence="12">DSM 21068</strain>
    </source>
</reference>
<keyword evidence="7" id="KW-0653">Protein transport</keyword>
<evidence type="ECO:0000313" key="12">
    <source>
        <dbReference type="Proteomes" id="UP000186246"/>
    </source>
</evidence>
<organism evidence="11 12">
    <name type="scientific">Chryseobacterium piscicola</name>
    <dbReference type="NCBI Taxonomy" id="551459"/>
    <lineage>
        <taxon>Bacteria</taxon>
        <taxon>Pseudomonadati</taxon>
        <taxon>Bacteroidota</taxon>
        <taxon>Flavobacteriia</taxon>
        <taxon>Flavobacteriales</taxon>
        <taxon>Weeksellaceae</taxon>
        <taxon>Chryseobacterium group</taxon>
        <taxon>Chryseobacterium</taxon>
    </lineage>
</organism>
<reference evidence="10 13" key="1">
    <citation type="submission" date="2016-11" db="EMBL/GenBank/DDBJ databases">
        <title>Whole genomes of Flavobacteriaceae.</title>
        <authorList>
            <person name="Stine C."/>
            <person name="Li C."/>
            <person name="Tadesse D."/>
        </authorList>
    </citation>
    <scope>NUCLEOTIDE SEQUENCE [LARGE SCALE GENOMIC DNA]</scope>
    <source>
        <strain evidence="10 13">DSM 21068</strain>
    </source>
</reference>
<dbReference type="GO" id="GO:0015031">
    <property type="term" value="P:protein transport"/>
    <property type="evidence" value="ECO:0007669"/>
    <property type="project" value="UniProtKB-KW"/>
</dbReference>
<feature type="transmembrane region" description="Helical" evidence="9">
    <location>
        <begin position="27"/>
        <end position="47"/>
    </location>
</feature>